<comment type="caution">
    <text evidence="1">The sequence shown here is derived from an EMBL/GenBank/DDBJ whole genome shotgun (WGS) entry which is preliminary data.</text>
</comment>
<protein>
    <submittedName>
        <fullName evidence="1">Uncharacterized protein</fullName>
    </submittedName>
</protein>
<evidence type="ECO:0000313" key="1">
    <source>
        <dbReference type="EMBL" id="GAI64330.1"/>
    </source>
</evidence>
<dbReference type="EMBL" id="BARW01004553">
    <property type="protein sequence ID" value="GAI64330.1"/>
    <property type="molecule type" value="Genomic_DNA"/>
</dbReference>
<dbReference type="AlphaFoldDB" id="X1RMD9"/>
<gene>
    <name evidence="1" type="ORF">S12H4_10582</name>
</gene>
<reference evidence="1" key="1">
    <citation type="journal article" date="2014" name="Front. Microbiol.">
        <title>High frequency of phylogenetically diverse reductive dehalogenase-homologous genes in deep subseafloor sedimentary metagenomes.</title>
        <authorList>
            <person name="Kawai M."/>
            <person name="Futagami T."/>
            <person name="Toyoda A."/>
            <person name="Takaki Y."/>
            <person name="Nishi S."/>
            <person name="Hori S."/>
            <person name="Arai W."/>
            <person name="Tsubouchi T."/>
            <person name="Morono Y."/>
            <person name="Uchiyama I."/>
            <person name="Ito T."/>
            <person name="Fujiyama A."/>
            <person name="Inagaki F."/>
            <person name="Takami H."/>
        </authorList>
    </citation>
    <scope>NUCLEOTIDE SEQUENCE</scope>
    <source>
        <strain evidence="1">Expedition CK06-06</strain>
    </source>
</reference>
<sequence length="43" mass="4687">MRKSTVGFVFVLALFLSAINSQVVAYDSDITVTGADIAFDIYQ</sequence>
<proteinExistence type="predicted"/>
<name>X1RMD9_9ZZZZ</name>
<feature type="non-terminal residue" evidence="1">
    <location>
        <position position="43"/>
    </location>
</feature>
<accession>X1RMD9</accession>
<organism evidence="1">
    <name type="scientific">marine sediment metagenome</name>
    <dbReference type="NCBI Taxonomy" id="412755"/>
    <lineage>
        <taxon>unclassified sequences</taxon>
        <taxon>metagenomes</taxon>
        <taxon>ecological metagenomes</taxon>
    </lineage>
</organism>